<dbReference type="CDD" id="cd02510">
    <property type="entry name" value="pp-GalNAc-T"/>
    <property type="match status" value="1"/>
</dbReference>
<dbReference type="Proteomes" id="UP001152798">
    <property type="component" value="Chromosome 4"/>
</dbReference>
<dbReference type="PANTHER" id="PTHR11675:SF131">
    <property type="entry name" value="POLYPEPTIDE N-ACETYLGALACTOSAMINYLTRANSFERASE 9-RELATED"/>
    <property type="match status" value="1"/>
</dbReference>
<dbReference type="InterPro" id="IPR001173">
    <property type="entry name" value="Glyco_trans_2-like"/>
</dbReference>
<evidence type="ECO:0000256" key="5">
    <source>
        <dbReference type="ARBA" id="ARBA00022989"/>
    </source>
</evidence>
<dbReference type="GO" id="GO:0006493">
    <property type="term" value="P:protein O-linked glycosylation"/>
    <property type="evidence" value="ECO:0007669"/>
    <property type="project" value="TreeGrafter"/>
</dbReference>
<evidence type="ECO:0000256" key="1">
    <source>
        <dbReference type="ARBA" id="ARBA00004606"/>
    </source>
</evidence>
<keyword evidence="12" id="KW-1185">Reference proteome</keyword>
<dbReference type="GO" id="GO:0016020">
    <property type="term" value="C:membrane"/>
    <property type="evidence" value="ECO:0007669"/>
    <property type="project" value="UniProtKB-SubCell"/>
</dbReference>
<reference evidence="11" key="1">
    <citation type="submission" date="2022-01" db="EMBL/GenBank/DDBJ databases">
        <authorList>
            <person name="King R."/>
        </authorList>
    </citation>
    <scope>NUCLEOTIDE SEQUENCE</scope>
</reference>
<dbReference type="GO" id="GO:0005794">
    <property type="term" value="C:Golgi apparatus"/>
    <property type="evidence" value="ECO:0007669"/>
    <property type="project" value="TreeGrafter"/>
</dbReference>
<dbReference type="InterPro" id="IPR045885">
    <property type="entry name" value="GalNAc-T"/>
</dbReference>
<gene>
    <name evidence="11" type="ORF">NEZAVI_LOCUS7499</name>
</gene>
<evidence type="ECO:0000256" key="2">
    <source>
        <dbReference type="ARBA" id="ARBA00005680"/>
    </source>
</evidence>
<dbReference type="Gene3D" id="3.90.550.10">
    <property type="entry name" value="Spore Coat Polysaccharide Biosynthesis Protein SpsA, Chain A"/>
    <property type="match status" value="1"/>
</dbReference>
<evidence type="ECO:0000256" key="9">
    <source>
        <dbReference type="SAM" id="Phobius"/>
    </source>
</evidence>
<evidence type="ECO:0000313" key="12">
    <source>
        <dbReference type="Proteomes" id="UP001152798"/>
    </source>
</evidence>
<name>A0A9P0H9F6_NEZVI</name>
<sequence length="682" mass="79259">MRKQRLRESFLRFLFRKLWLLLFLSSGVALFITFLMVVEVSPGGSSVVIMQMEKPPLDWVQYGWMNNEESDDEGLWNQETIFSYLVPDRQYNTPFGSVEDRQRTESIGRLTSAFFRNFRAFRRPRTEGMKTPEKRVAAVLASVIVVTPELNNFPRKSKGSVESNHVQDTIEDEVDIKIDLHHEQQAISSVPYNEDISPSKNSIESSKKLEETNLFNDKSSTMSDVSPDPKYQDSMYYSHDENGEHGLFYGEMGRPTVLKAISQDIQDQIDEGYSNYSYNEYLSNRISLHRSLPDMRDPWCKEDGRFLSDLLQTSIVIPFRNEAWSVLLRTVHSVLDRSPPHLIREIILADDFSDMEHLKWQLDEYVSRLPKTKIVRAAKREGLIRTRMLGASFAQAPVITFLDSHCECTIGWLEPLLDRVTRNYTTIACPISDSINYETFGYEEFMLGNHVPISGFNWKLEMTWEYFTERGEKKRKHHSEPAHSPSMVGGQFAIHRKFWHHIGMYDPGYEIWGAENFEISVKAWMCGGSVEVIPCSRVGHVYKKRNHWIRSNDYLIIWRNYARLIEVWMDEYASRFYDNIGRNLIYLSFDPTKSSGAIQNLQEDIKAICAWANHKAITLNANKTKATLTPRILTNTPQSFPEQLTYLIPYFRKKILVLHPIPLLETTHLPNSPPYYLYSETV</sequence>
<proteinExistence type="inferred from homology"/>
<dbReference type="EMBL" id="OV725080">
    <property type="protein sequence ID" value="CAH1397716.1"/>
    <property type="molecule type" value="Genomic_DNA"/>
</dbReference>
<evidence type="ECO:0000256" key="3">
    <source>
        <dbReference type="ARBA" id="ARBA00022692"/>
    </source>
</evidence>
<feature type="transmembrane region" description="Helical" evidence="9">
    <location>
        <begin position="20"/>
        <end position="38"/>
    </location>
</feature>
<dbReference type="AlphaFoldDB" id="A0A9P0H9F6"/>
<evidence type="ECO:0000256" key="7">
    <source>
        <dbReference type="ARBA" id="ARBA00023157"/>
    </source>
</evidence>
<evidence type="ECO:0000256" key="6">
    <source>
        <dbReference type="ARBA" id="ARBA00023136"/>
    </source>
</evidence>
<keyword evidence="3 9" id="KW-0812">Transmembrane</keyword>
<evidence type="ECO:0000313" key="11">
    <source>
        <dbReference type="EMBL" id="CAH1397716.1"/>
    </source>
</evidence>
<keyword evidence="5 9" id="KW-1133">Transmembrane helix</keyword>
<keyword evidence="7" id="KW-1015">Disulfide bond</keyword>
<dbReference type="SUPFAM" id="SSF53448">
    <property type="entry name" value="Nucleotide-diphospho-sugar transferases"/>
    <property type="match status" value="1"/>
</dbReference>
<evidence type="ECO:0000256" key="4">
    <source>
        <dbReference type="ARBA" id="ARBA00022968"/>
    </source>
</evidence>
<dbReference type="Pfam" id="PF00535">
    <property type="entry name" value="Glycos_transf_2"/>
    <property type="match status" value="1"/>
</dbReference>
<evidence type="ECO:0000259" key="10">
    <source>
        <dbReference type="Pfam" id="PF00535"/>
    </source>
</evidence>
<keyword evidence="4" id="KW-0735">Signal-anchor</keyword>
<comment type="similarity">
    <text evidence="2">Belongs to the glycosyltransferase 2 family. GalNAc-T subfamily.</text>
</comment>
<comment type="subcellular location">
    <subcellularLocation>
        <location evidence="8">Endomembrane system</location>
        <topology evidence="8">Single-pass membrane protein</topology>
    </subcellularLocation>
    <subcellularLocation>
        <location evidence="1">Membrane</location>
        <topology evidence="1">Single-pass type II membrane protein</topology>
    </subcellularLocation>
</comment>
<evidence type="ECO:0000256" key="8">
    <source>
        <dbReference type="ARBA" id="ARBA00037847"/>
    </source>
</evidence>
<keyword evidence="6 9" id="KW-0472">Membrane</keyword>
<organism evidence="11 12">
    <name type="scientific">Nezara viridula</name>
    <name type="common">Southern green stink bug</name>
    <name type="synonym">Cimex viridulus</name>
    <dbReference type="NCBI Taxonomy" id="85310"/>
    <lineage>
        <taxon>Eukaryota</taxon>
        <taxon>Metazoa</taxon>
        <taxon>Ecdysozoa</taxon>
        <taxon>Arthropoda</taxon>
        <taxon>Hexapoda</taxon>
        <taxon>Insecta</taxon>
        <taxon>Pterygota</taxon>
        <taxon>Neoptera</taxon>
        <taxon>Paraneoptera</taxon>
        <taxon>Hemiptera</taxon>
        <taxon>Heteroptera</taxon>
        <taxon>Panheteroptera</taxon>
        <taxon>Pentatomomorpha</taxon>
        <taxon>Pentatomoidea</taxon>
        <taxon>Pentatomidae</taxon>
        <taxon>Pentatominae</taxon>
        <taxon>Nezara</taxon>
    </lineage>
</organism>
<protein>
    <recommendedName>
        <fullName evidence="10">Glycosyltransferase 2-like domain-containing protein</fullName>
    </recommendedName>
</protein>
<dbReference type="GO" id="GO:0004653">
    <property type="term" value="F:polypeptide N-acetylgalactosaminyltransferase activity"/>
    <property type="evidence" value="ECO:0007669"/>
    <property type="project" value="TreeGrafter"/>
</dbReference>
<feature type="domain" description="Glycosyltransferase 2-like" evidence="10">
    <location>
        <begin position="314"/>
        <end position="497"/>
    </location>
</feature>
<dbReference type="InterPro" id="IPR029044">
    <property type="entry name" value="Nucleotide-diphossugar_trans"/>
</dbReference>
<accession>A0A9P0H9F6</accession>
<dbReference type="PANTHER" id="PTHR11675">
    <property type="entry name" value="N-ACETYLGALACTOSAMINYLTRANSFERASE"/>
    <property type="match status" value="1"/>
</dbReference>